<dbReference type="Gene3D" id="2.30.110.10">
    <property type="entry name" value="Electron Transport, Fmn-binding Protein, Chain A"/>
    <property type="match status" value="1"/>
</dbReference>
<evidence type="ECO:0000256" key="4">
    <source>
        <dbReference type="ARBA" id="ARBA00038054"/>
    </source>
</evidence>
<dbReference type="GO" id="GO:0016646">
    <property type="term" value="F:oxidoreductase activity, acting on the CH-NH group of donors, NAD or NADP as acceptor"/>
    <property type="evidence" value="ECO:0007669"/>
    <property type="project" value="UniProtKB-ARBA"/>
</dbReference>
<reference evidence="6 7" key="1">
    <citation type="submission" date="2019-08" db="EMBL/GenBank/DDBJ databases">
        <title>Genome of Phaeodactylibacter luteus.</title>
        <authorList>
            <person name="Bowman J.P."/>
        </authorList>
    </citation>
    <scope>NUCLEOTIDE SEQUENCE [LARGE SCALE GENOMIC DNA]</scope>
    <source>
        <strain evidence="6 7">KCTC 42180</strain>
    </source>
</reference>
<dbReference type="AlphaFoldDB" id="A0A5C6RLH2"/>
<comment type="cofactor">
    <cofactor evidence="1">
        <name>FMN</name>
        <dbReference type="ChEBI" id="CHEBI:58210"/>
    </cofactor>
</comment>
<evidence type="ECO:0000256" key="3">
    <source>
        <dbReference type="ARBA" id="ARBA00022643"/>
    </source>
</evidence>
<sequence length="294" mass="31652">MKVIDPALTATKDMHQYLLGAVSPRPIAFASTLGPDGVPNLAPYSFFNCFSSNPPTVVFSSNRRGTDASVKDTLRNVEATGEVVINAVNYNIVRQMALASIDYPASISEFSKAGLTPIASDLVKPFRVKESPAHLECKVRDIITLGDQGGAGHLIICDVARMHISEEVLDENGKINPHKIDLMGRMGRAFYVRASGEAIHKIVQPVNVLGIGFDELPAGIRNSKVLTGNNLGMLASIPQPPAPEEALRLKEESYIQEALNSPDPVQALHLLAQKALAREEVALAARIAWLSASL</sequence>
<dbReference type="GO" id="GO:0010181">
    <property type="term" value="F:FMN binding"/>
    <property type="evidence" value="ECO:0007669"/>
    <property type="project" value="InterPro"/>
</dbReference>
<feature type="domain" description="Flavin reductase like" evidence="5">
    <location>
        <begin position="22"/>
        <end position="178"/>
    </location>
</feature>
<dbReference type="PANTHER" id="PTHR33798">
    <property type="entry name" value="FLAVOPROTEIN OXYGENASE"/>
    <property type="match status" value="1"/>
</dbReference>
<name>A0A5C6RLH2_9BACT</name>
<dbReference type="InterPro" id="IPR012349">
    <property type="entry name" value="Split_barrel_FMN-bd"/>
</dbReference>
<dbReference type="Pfam" id="PF01613">
    <property type="entry name" value="Flavin_Reduct"/>
    <property type="match status" value="1"/>
</dbReference>
<dbReference type="RefSeq" id="WP_147167506.1">
    <property type="nucleotide sequence ID" value="NZ_VOOR01000019.1"/>
</dbReference>
<dbReference type="SUPFAM" id="SSF50475">
    <property type="entry name" value="FMN-binding split barrel"/>
    <property type="match status" value="1"/>
</dbReference>
<dbReference type="SMART" id="SM00903">
    <property type="entry name" value="Flavin_Reduct"/>
    <property type="match status" value="1"/>
</dbReference>
<accession>A0A5C6RLH2</accession>
<evidence type="ECO:0000313" key="7">
    <source>
        <dbReference type="Proteomes" id="UP000321580"/>
    </source>
</evidence>
<keyword evidence="2" id="KW-0285">Flavoprotein</keyword>
<dbReference type="EMBL" id="VOOR01000019">
    <property type="protein sequence ID" value="TXB63103.1"/>
    <property type="molecule type" value="Genomic_DNA"/>
</dbReference>
<dbReference type="PANTHER" id="PTHR33798:SF5">
    <property type="entry name" value="FLAVIN REDUCTASE LIKE DOMAIN-CONTAINING PROTEIN"/>
    <property type="match status" value="1"/>
</dbReference>
<dbReference type="Proteomes" id="UP000321580">
    <property type="component" value="Unassembled WGS sequence"/>
</dbReference>
<evidence type="ECO:0000256" key="1">
    <source>
        <dbReference type="ARBA" id="ARBA00001917"/>
    </source>
</evidence>
<organism evidence="6 7">
    <name type="scientific">Phaeodactylibacter luteus</name>
    <dbReference type="NCBI Taxonomy" id="1564516"/>
    <lineage>
        <taxon>Bacteria</taxon>
        <taxon>Pseudomonadati</taxon>
        <taxon>Bacteroidota</taxon>
        <taxon>Saprospiria</taxon>
        <taxon>Saprospirales</taxon>
        <taxon>Haliscomenobacteraceae</taxon>
        <taxon>Phaeodactylibacter</taxon>
    </lineage>
</organism>
<keyword evidence="3" id="KW-0288">FMN</keyword>
<keyword evidence="7" id="KW-1185">Reference proteome</keyword>
<gene>
    <name evidence="6" type="ORF">FRY97_10610</name>
</gene>
<dbReference type="InterPro" id="IPR002563">
    <property type="entry name" value="Flavin_Rdtase-like_dom"/>
</dbReference>
<comment type="similarity">
    <text evidence="4">Belongs to the flavoredoxin family.</text>
</comment>
<dbReference type="OrthoDB" id="9794638at2"/>
<proteinExistence type="inferred from homology"/>
<protein>
    <submittedName>
        <fullName evidence="6">Flavin reductase family protein</fullName>
    </submittedName>
</protein>
<evidence type="ECO:0000256" key="2">
    <source>
        <dbReference type="ARBA" id="ARBA00022630"/>
    </source>
</evidence>
<evidence type="ECO:0000259" key="5">
    <source>
        <dbReference type="SMART" id="SM00903"/>
    </source>
</evidence>
<comment type="caution">
    <text evidence="6">The sequence shown here is derived from an EMBL/GenBank/DDBJ whole genome shotgun (WGS) entry which is preliminary data.</text>
</comment>
<evidence type="ECO:0000313" key="6">
    <source>
        <dbReference type="EMBL" id="TXB63103.1"/>
    </source>
</evidence>